<dbReference type="Proteomes" id="UP001194468">
    <property type="component" value="Unassembled WGS sequence"/>
</dbReference>
<dbReference type="SUPFAM" id="SSF56112">
    <property type="entry name" value="Protein kinase-like (PK-like)"/>
    <property type="match status" value="1"/>
</dbReference>
<dbReference type="InterPro" id="IPR000719">
    <property type="entry name" value="Prot_kinase_dom"/>
</dbReference>
<name>A0AAD4BK72_BOLED</name>
<dbReference type="EMBL" id="WHUW01000038">
    <property type="protein sequence ID" value="KAF8432699.1"/>
    <property type="molecule type" value="Genomic_DNA"/>
</dbReference>
<accession>A0AAD4BK72</accession>
<feature type="non-terminal residue" evidence="2">
    <location>
        <position position="1"/>
    </location>
</feature>
<protein>
    <recommendedName>
        <fullName evidence="1">Protein kinase domain-containing protein</fullName>
    </recommendedName>
</protein>
<organism evidence="2 3">
    <name type="scientific">Boletus edulis BED1</name>
    <dbReference type="NCBI Taxonomy" id="1328754"/>
    <lineage>
        <taxon>Eukaryota</taxon>
        <taxon>Fungi</taxon>
        <taxon>Dikarya</taxon>
        <taxon>Basidiomycota</taxon>
        <taxon>Agaricomycotina</taxon>
        <taxon>Agaricomycetes</taxon>
        <taxon>Agaricomycetidae</taxon>
        <taxon>Boletales</taxon>
        <taxon>Boletineae</taxon>
        <taxon>Boletaceae</taxon>
        <taxon>Boletoideae</taxon>
        <taxon>Boletus</taxon>
    </lineage>
</organism>
<reference evidence="2" key="2">
    <citation type="journal article" date="2020" name="Nat. Commun.">
        <title>Large-scale genome sequencing of mycorrhizal fungi provides insights into the early evolution of symbiotic traits.</title>
        <authorList>
            <person name="Miyauchi S."/>
            <person name="Kiss E."/>
            <person name="Kuo A."/>
            <person name="Drula E."/>
            <person name="Kohler A."/>
            <person name="Sanchez-Garcia M."/>
            <person name="Morin E."/>
            <person name="Andreopoulos B."/>
            <person name="Barry K.W."/>
            <person name="Bonito G."/>
            <person name="Buee M."/>
            <person name="Carver A."/>
            <person name="Chen C."/>
            <person name="Cichocki N."/>
            <person name="Clum A."/>
            <person name="Culley D."/>
            <person name="Crous P.W."/>
            <person name="Fauchery L."/>
            <person name="Girlanda M."/>
            <person name="Hayes R.D."/>
            <person name="Keri Z."/>
            <person name="LaButti K."/>
            <person name="Lipzen A."/>
            <person name="Lombard V."/>
            <person name="Magnuson J."/>
            <person name="Maillard F."/>
            <person name="Murat C."/>
            <person name="Nolan M."/>
            <person name="Ohm R.A."/>
            <person name="Pangilinan J."/>
            <person name="Pereira M.F."/>
            <person name="Perotto S."/>
            <person name="Peter M."/>
            <person name="Pfister S."/>
            <person name="Riley R."/>
            <person name="Sitrit Y."/>
            <person name="Stielow J.B."/>
            <person name="Szollosi G."/>
            <person name="Zifcakova L."/>
            <person name="Stursova M."/>
            <person name="Spatafora J.W."/>
            <person name="Tedersoo L."/>
            <person name="Vaario L.M."/>
            <person name="Yamada A."/>
            <person name="Yan M."/>
            <person name="Wang P."/>
            <person name="Xu J."/>
            <person name="Bruns T."/>
            <person name="Baldrian P."/>
            <person name="Vilgalys R."/>
            <person name="Dunand C."/>
            <person name="Henrissat B."/>
            <person name="Grigoriev I.V."/>
            <person name="Hibbett D."/>
            <person name="Nagy L.G."/>
            <person name="Martin F.M."/>
        </authorList>
    </citation>
    <scope>NUCLEOTIDE SEQUENCE</scope>
    <source>
        <strain evidence="2">BED1</strain>
    </source>
</reference>
<comment type="caution">
    <text evidence="2">The sequence shown here is derived from an EMBL/GenBank/DDBJ whole genome shotgun (WGS) entry which is preliminary data.</text>
</comment>
<evidence type="ECO:0000313" key="3">
    <source>
        <dbReference type="Proteomes" id="UP001194468"/>
    </source>
</evidence>
<dbReference type="PANTHER" id="PTHR38248:SF2">
    <property type="entry name" value="FUNK1 11"/>
    <property type="match status" value="1"/>
</dbReference>
<evidence type="ECO:0000313" key="2">
    <source>
        <dbReference type="EMBL" id="KAF8432699.1"/>
    </source>
</evidence>
<gene>
    <name evidence="2" type="ORF">L210DRAFT_3331440</name>
</gene>
<dbReference type="Pfam" id="PF17667">
    <property type="entry name" value="Pkinase_fungal"/>
    <property type="match status" value="1"/>
</dbReference>
<feature type="domain" description="Protein kinase" evidence="1">
    <location>
        <begin position="1"/>
        <end position="158"/>
    </location>
</feature>
<dbReference type="Gene3D" id="1.10.510.10">
    <property type="entry name" value="Transferase(Phosphotransferase) domain 1"/>
    <property type="match status" value="1"/>
</dbReference>
<keyword evidence="3" id="KW-1185">Reference proteome</keyword>
<dbReference type="PROSITE" id="PS50011">
    <property type="entry name" value="PROTEIN_KINASE_DOM"/>
    <property type="match status" value="1"/>
</dbReference>
<evidence type="ECO:0000259" key="1">
    <source>
        <dbReference type="PROSITE" id="PS50011"/>
    </source>
</evidence>
<dbReference type="PANTHER" id="PTHR38248">
    <property type="entry name" value="FUNK1 6"/>
    <property type="match status" value="1"/>
</dbReference>
<sequence length="158" mass="17656">EPRIHIRTLSRTCAVPITLFSCRRELLGGFMGAIVGHYNGLLKGILHCDVSESNTWLRVCSFSSDDVVPAWDGENFVQRAGVLGDWGSAQDLRSPATMQKRQRFVTGTIPFMATDLLRPDGHQGKISHSVHHDLESFFWVLWSITLNAAGPYGDSRTW</sequence>
<feature type="non-terminal residue" evidence="2">
    <location>
        <position position="158"/>
    </location>
</feature>
<reference evidence="2" key="1">
    <citation type="submission" date="2019-10" db="EMBL/GenBank/DDBJ databases">
        <authorList>
            <consortium name="DOE Joint Genome Institute"/>
            <person name="Kuo A."/>
            <person name="Miyauchi S."/>
            <person name="Kiss E."/>
            <person name="Drula E."/>
            <person name="Kohler A."/>
            <person name="Sanchez-Garcia M."/>
            <person name="Andreopoulos B."/>
            <person name="Barry K.W."/>
            <person name="Bonito G."/>
            <person name="Buee M."/>
            <person name="Carver A."/>
            <person name="Chen C."/>
            <person name="Cichocki N."/>
            <person name="Clum A."/>
            <person name="Culley D."/>
            <person name="Crous P.W."/>
            <person name="Fauchery L."/>
            <person name="Girlanda M."/>
            <person name="Hayes R."/>
            <person name="Keri Z."/>
            <person name="LaButti K."/>
            <person name="Lipzen A."/>
            <person name="Lombard V."/>
            <person name="Magnuson J."/>
            <person name="Maillard F."/>
            <person name="Morin E."/>
            <person name="Murat C."/>
            <person name="Nolan M."/>
            <person name="Ohm R."/>
            <person name="Pangilinan J."/>
            <person name="Pereira M."/>
            <person name="Perotto S."/>
            <person name="Peter M."/>
            <person name="Riley R."/>
            <person name="Sitrit Y."/>
            <person name="Stielow B."/>
            <person name="Szollosi G."/>
            <person name="Zifcakova L."/>
            <person name="Stursova M."/>
            <person name="Spatafora J.W."/>
            <person name="Tedersoo L."/>
            <person name="Vaario L.-M."/>
            <person name="Yamada A."/>
            <person name="Yan M."/>
            <person name="Wang P."/>
            <person name="Xu J."/>
            <person name="Bruns T."/>
            <person name="Baldrian P."/>
            <person name="Vilgalys R."/>
            <person name="Henrissat B."/>
            <person name="Grigoriev I.V."/>
            <person name="Hibbett D."/>
            <person name="Nagy L.G."/>
            <person name="Martin F.M."/>
        </authorList>
    </citation>
    <scope>NUCLEOTIDE SEQUENCE</scope>
    <source>
        <strain evidence="2">BED1</strain>
    </source>
</reference>
<dbReference type="GO" id="GO:0004672">
    <property type="term" value="F:protein kinase activity"/>
    <property type="evidence" value="ECO:0007669"/>
    <property type="project" value="InterPro"/>
</dbReference>
<dbReference type="InterPro" id="IPR011009">
    <property type="entry name" value="Kinase-like_dom_sf"/>
</dbReference>
<dbReference type="InterPro" id="IPR040976">
    <property type="entry name" value="Pkinase_fungal"/>
</dbReference>
<dbReference type="AlphaFoldDB" id="A0AAD4BK72"/>
<proteinExistence type="predicted"/>
<dbReference type="GO" id="GO:0005524">
    <property type="term" value="F:ATP binding"/>
    <property type="evidence" value="ECO:0007669"/>
    <property type="project" value="InterPro"/>
</dbReference>